<organism evidence="1 2">
    <name type="scientific">Cichorium intybus</name>
    <name type="common">Chicory</name>
    <dbReference type="NCBI Taxonomy" id="13427"/>
    <lineage>
        <taxon>Eukaryota</taxon>
        <taxon>Viridiplantae</taxon>
        <taxon>Streptophyta</taxon>
        <taxon>Embryophyta</taxon>
        <taxon>Tracheophyta</taxon>
        <taxon>Spermatophyta</taxon>
        <taxon>Magnoliopsida</taxon>
        <taxon>eudicotyledons</taxon>
        <taxon>Gunneridae</taxon>
        <taxon>Pentapetalae</taxon>
        <taxon>asterids</taxon>
        <taxon>campanulids</taxon>
        <taxon>Asterales</taxon>
        <taxon>Asteraceae</taxon>
        <taxon>Cichorioideae</taxon>
        <taxon>Cichorieae</taxon>
        <taxon>Cichoriinae</taxon>
        <taxon>Cichorium</taxon>
    </lineage>
</organism>
<evidence type="ECO:0000313" key="1">
    <source>
        <dbReference type="EMBL" id="KAI3788135.1"/>
    </source>
</evidence>
<accession>A0ACB9GYT5</accession>
<evidence type="ECO:0000313" key="2">
    <source>
        <dbReference type="Proteomes" id="UP001055811"/>
    </source>
</evidence>
<comment type="caution">
    <text evidence="1">The sequence shown here is derived from an EMBL/GenBank/DDBJ whole genome shotgun (WGS) entry which is preliminary data.</text>
</comment>
<reference evidence="2" key="1">
    <citation type="journal article" date="2022" name="Mol. Ecol. Resour.">
        <title>The genomes of chicory, endive, great burdock and yacon provide insights into Asteraceae palaeo-polyploidization history and plant inulin production.</title>
        <authorList>
            <person name="Fan W."/>
            <person name="Wang S."/>
            <person name="Wang H."/>
            <person name="Wang A."/>
            <person name="Jiang F."/>
            <person name="Liu H."/>
            <person name="Zhao H."/>
            <person name="Xu D."/>
            <person name="Zhang Y."/>
        </authorList>
    </citation>
    <scope>NUCLEOTIDE SEQUENCE [LARGE SCALE GENOMIC DNA]</scope>
    <source>
        <strain evidence="2">cv. Punajuju</strain>
    </source>
</reference>
<keyword evidence="2" id="KW-1185">Reference proteome</keyword>
<name>A0ACB9GYT5_CICIN</name>
<dbReference type="EMBL" id="CM042009">
    <property type="protein sequence ID" value="KAI3788135.1"/>
    <property type="molecule type" value="Genomic_DNA"/>
</dbReference>
<protein>
    <submittedName>
        <fullName evidence="1">Uncharacterized protein</fullName>
    </submittedName>
</protein>
<reference evidence="1 2" key="2">
    <citation type="journal article" date="2022" name="Mol. Ecol. Resour.">
        <title>The genomes of chicory, endive, great burdock and yacon provide insights into Asteraceae paleo-polyploidization history and plant inulin production.</title>
        <authorList>
            <person name="Fan W."/>
            <person name="Wang S."/>
            <person name="Wang H."/>
            <person name="Wang A."/>
            <person name="Jiang F."/>
            <person name="Liu H."/>
            <person name="Zhao H."/>
            <person name="Xu D."/>
            <person name="Zhang Y."/>
        </authorList>
    </citation>
    <scope>NUCLEOTIDE SEQUENCE [LARGE SCALE GENOMIC DNA]</scope>
    <source>
        <strain evidence="2">cv. Punajuju</strain>
        <tissue evidence="1">Leaves</tissue>
    </source>
</reference>
<proteinExistence type="predicted"/>
<dbReference type="Proteomes" id="UP001055811">
    <property type="component" value="Linkage Group LG01"/>
</dbReference>
<sequence length="154" mass="17711">MRLFQPNLAHSMLLSSTIHFNDKIMLLVLHSEVTINTTSTILISSSNLFSKRKWSQRNMHKTSYHLRCSNQLRGMSVAHLKYSTHQPTTPRHHSGHSPAGGAGRSRQRTSQKRNHRRIPTLILAFPPLNQAECQLMRLSHGWPSKILTRMKSRQ</sequence>
<gene>
    <name evidence="1" type="ORF">L2E82_00818</name>
</gene>